<comment type="pathway">
    <text evidence="10">Amino-acid biosynthesis; L-methionine biosynthesis via de novo pathway; L-homoserine from L-aspartate: step 1/3.</text>
</comment>
<comment type="pathway">
    <text evidence="1 10">Amino-acid biosynthesis; L-lysine biosynthesis via DAP pathway; (S)-tetrahydrodipicolinate from L-aspartate: step 1/4.</text>
</comment>
<comment type="catalytic activity">
    <reaction evidence="7 9">
        <text>L-aspartate + ATP = 4-phospho-L-aspartate + ADP</text>
        <dbReference type="Rhea" id="RHEA:23776"/>
        <dbReference type="ChEBI" id="CHEBI:29991"/>
        <dbReference type="ChEBI" id="CHEBI:30616"/>
        <dbReference type="ChEBI" id="CHEBI:57535"/>
        <dbReference type="ChEBI" id="CHEBI:456216"/>
        <dbReference type="EC" id="2.7.2.4"/>
    </reaction>
</comment>
<evidence type="ECO:0000256" key="2">
    <source>
        <dbReference type="ARBA" id="ARBA00010122"/>
    </source>
</evidence>
<feature type="binding site" evidence="8">
    <location>
        <position position="121"/>
    </location>
    <ligand>
        <name>substrate</name>
    </ligand>
</feature>
<dbReference type="GO" id="GO:0004072">
    <property type="term" value="F:aspartate kinase activity"/>
    <property type="evidence" value="ECO:0007669"/>
    <property type="project" value="UniProtKB-EC"/>
</dbReference>
<dbReference type="Gene3D" id="3.40.1160.10">
    <property type="entry name" value="Acetylglutamate kinase-like"/>
    <property type="match status" value="1"/>
</dbReference>
<dbReference type="InterPro" id="IPR001048">
    <property type="entry name" value="Asp/Glu/Uridylate_kinase"/>
</dbReference>
<evidence type="ECO:0000256" key="7">
    <source>
        <dbReference type="ARBA" id="ARBA00047872"/>
    </source>
</evidence>
<dbReference type="InterPro" id="IPR036393">
    <property type="entry name" value="AceGlu_kinase-like_sf"/>
</dbReference>
<evidence type="ECO:0000256" key="9">
    <source>
        <dbReference type="RuleBase" id="RU003448"/>
    </source>
</evidence>
<feature type="domain" description="Aspartate/glutamate/uridylate kinase" evidence="11">
    <location>
        <begin position="2"/>
        <end position="280"/>
    </location>
</feature>
<dbReference type="SUPFAM" id="SSF53633">
    <property type="entry name" value="Carbamate kinase-like"/>
    <property type="match status" value="1"/>
</dbReference>
<keyword evidence="10" id="KW-0028">Amino-acid biosynthesis</keyword>
<comment type="similarity">
    <text evidence="2 9">Belongs to the aspartokinase family.</text>
</comment>
<dbReference type="GO" id="GO:0009090">
    <property type="term" value="P:homoserine biosynthetic process"/>
    <property type="evidence" value="ECO:0007669"/>
    <property type="project" value="TreeGrafter"/>
</dbReference>
<feature type="binding site" evidence="8">
    <location>
        <begin position="5"/>
        <end position="8"/>
    </location>
    <ligand>
        <name>ATP</name>
        <dbReference type="ChEBI" id="CHEBI:30616"/>
    </ligand>
</feature>
<evidence type="ECO:0000256" key="3">
    <source>
        <dbReference type="ARBA" id="ARBA00022679"/>
    </source>
</evidence>
<dbReference type="GO" id="GO:0009088">
    <property type="term" value="P:threonine biosynthetic process"/>
    <property type="evidence" value="ECO:0007669"/>
    <property type="project" value="UniProtKB-UniPathway"/>
</dbReference>
<keyword evidence="6 8" id="KW-0067">ATP-binding</keyword>
<evidence type="ECO:0000256" key="10">
    <source>
        <dbReference type="RuleBase" id="RU004249"/>
    </source>
</evidence>
<organism evidence="12 13">
    <name type="scientific">Pedobacter cryoconitis</name>
    <dbReference type="NCBI Taxonomy" id="188932"/>
    <lineage>
        <taxon>Bacteria</taxon>
        <taxon>Pseudomonadati</taxon>
        <taxon>Bacteroidota</taxon>
        <taxon>Sphingobacteriia</taxon>
        <taxon>Sphingobacteriales</taxon>
        <taxon>Sphingobacteriaceae</taxon>
        <taxon>Pedobacter</taxon>
    </lineage>
</organism>
<dbReference type="GO" id="GO:0005829">
    <property type="term" value="C:cytosol"/>
    <property type="evidence" value="ECO:0007669"/>
    <property type="project" value="TreeGrafter"/>
</dbReference>
<dbReference type="Gene3D" id="1.20.120.1320">
    <property type="entry name" value="Aspartokinase, catalytic domain"/>
    <property type="match status" value="1"/>
</dbReference>
<dbReference type="PANTHER" id="PTHR21499">
    <property type="entry name" value="ASPARTATE KINASE"/>
    <property type="match status" value="1"/>
</dbReference>
<dbReference type="Pfam" id="PF00696">
    <property type="entry name" value="AA_kinase"/>
    <property type="match status" value="1"/>
</dbReference>
<dbReference type="EC" id="2.7.2.4" evidence="9"/>
<dbReference type="InterPro" id="IPR045865">
    <property type="entry name" value="ACT-like_dom_sf"/>
</dbReference>
<comment type="caution">
    <text evidence="12">The sequence shown here is derived from an EMBL/GenBank/DDBJ whole genome shotgun (WGS) entry which is preliminary data.</text>
</comment>
<dbReference type="NCBIfam" id="TIGR00657">
    <property type="entry name" value="asp_kinases"/>
    <property type="match status" value="1"/>
</dbReference>
<dbReference type="GO" id="GO:0009089">
    <property type="term" value="P:lysine biosynthetic process via diaminopimelate"/>
    <property type="evidence" value="ECO:0007669"/>
    <property type="project" value="UniProtKB-UniPathway"/>
</dbReference>
<gene>
    <name evidence="12" type="ORF">HDE68_003447</name>
</gene>
<evidence type="ECO:0000313" key="12">
    <source>
        <dbReference type="EMBL" id="MBB5637532.1"/>
    </source>
</evidence>
<sequence>MQVFKFGGASVVNAEAVKNLVAIIQQAEKENLLIVVSAMGKMTNKLELLSNAYLSGQQDAHQLLDEIKAYHFDILNDLFSNHGHPVFNDIANTFVEIEWLLEEEASDAPDYIYDQIVSIGEVLSTKIVAAYLNESKVPAQWADARNFIKTDNTYREGKVEWDKTEMEIQRHLVPLLKKSIVVTQGFIGSTSENFTTTLGREGSDYSAAIFCSCLDAKSLTIWKDVPGVLNADPKWFDKTERIPQLSYHDAIELTYYGATVIHPKTIKPLQNKNIPLYVKSFLHPTSEGTAINHINSELPIPSFIFKVNQVLISILPKDFSFIIEENLSDIFSLFHKHKVKVNTMLNSALSFSVSVDHEEEKINHLIQDLSILYKVKYNKGLELVTIRYYNQDTINRVMVNKDVLLEVKSRHTCQIVMKDKSTIE</sequence>
<name>A0A7W8ZPF5_9SPHI</name>
<keyword evidence="4 8" id="KW-0547">Nucleotide-binding</keyword>
<evidence type="ECO:0000256" key="8">
    <source>
        <dbReference type="PIRSR" id="PIRSR000726-1"/>
    </source>
</evidence>
<evidence type="ECO:0000256" key="1">
    <source>
        <dbReference type="ARBA" id="ARBA00004766"/>
    </source>
</evidence>
<dbReference type="UniPathway" id="UPA00034">
    <property type="reaction ID" value="UER00015"/>
</dbReference>
<dbReference type="RefSeq" id="WP_183883400.1">
    <property type="nucleotide sequence ID" value="NZ_JACHCE010000005.1"/>
</dbReference>
<keyword evidence="5 9" id="KW-0418">Kinase</keyword>
<dbReference type="PIRSF" id="PIRSF000726">
    <property type="entry name" value="Asp_kin"/>
    <property type="match status" value="1"/>
</dbReference>
<feature type="binding site" evidence="8">
    <location>
        <position position="43"/>
    </location>
    <ligand>
        <name>substrate</name>
    </ligand>
</feature>
<dbReference type="PANTHER" id="PTHR21499:SF59">
    <property type="entry name" value="ASPARTOKINASE"/>
    <property type="match status" value="1"/>
</dbReference>
<dbReference type="EMBL" id="JACHCE010000005">
    <property type="protein sequence ID" value="MBB5637532.1"/>
    <property type="molecule type" value="Genomic_DNA"/>
</dbReference>
<evidence type="ECO:0000256" key="5">
    <source>
        <dbReference type="ARBA" id="ARBA00022777"/>
    </source>
</evidence>
<evidence type="ECO:0000256" key="6">
    <source>
        <dbReference type="ARBA" id="ARBA00022840"/>
    </source>
</evidence>
<evidence type="ECO:0000256" key="4">
    <source>
        <dbReference type="ARBA" id="ARBA00022741"/>
    </source>
</evidence>
<dbReference type="InterPro" id="IPR042199">
    <property type="entry name" value="AsparK_Bifunc_asparK/hSer_DH"/>
</dbReference>
<evidence type="ECO:0000259" key="11">
    <source>
        <dbReference type="Pfam" id="PF00696"/>
    </source>
</evidence>
<reference evidence="12 13" key="1">
    <citation type="submission" date="2020-08" db="EMBL/GenBank/DDBJ databases">
        <title>Genomic Encyclopedia of Type Strains, Phase IV (KMG-V): Genome sequencing to study the core and pangenomes of soil and plant-associated prokaryotes.</title>
        <authorList>
            <person name="Whitman W."/>
        </authorList>
    </citation>
    <scope>NUCLEOTIDE SEQUENCE [LARGE SCALE GENOMIC DNA]</scope>
    <source>
        <strain evidence="12 13">S3M1</strain>
    </source>
</reference>
<dbReference type="SUPFAM" id="SSF55021">
    <property type="entry name" value="ACT-like"/>
    <property type="match status" value="1"/>
</dbReference>
<dbReference type="UniPathway" id="UPA00050">
    <property type="reaction ID" value="UER00461"/>
</dbReference>
<comment type="pathway">
    <text evidence="10">Amino-acid biosynthesis; L-threonine biosynthesis; L-threonine from L-aspartate: step 1/5.</text>
</comment>
<dbReference type="UniPathway" id="UPA00051">
    <property type="reaction ID" value="UER00462"/>
</dbReference>
<dbReference type="GO" id="GO:0005524">
    <property type="term" value="F:ATP binding"/>
    <property type="evidence" value="ECO:0007669"/>
    <property type="project" value="UniProtKB-KW"/>
</dbReference>
<evidence type="ECO:0000313" key="13">
    <source>
        <dbReference type="Proteomes" id="UP000537204"/>
    </source>
</evidence>
<dbReference type="AlphaFoldDB" id="A0A7W8ZPF5"/>
<dbReference type="InterPro" id="IPR005260">
    <property type="entry name" value="Asp_kin_monofn"/>
</dbReference>
<proteinExistence type="inferred from homology"/>
<protein>
    <recommendedName>
        <fullName evidence="9">Aspartokinase</fullName>
        <ecNumber evidence="9">2.7.2.4</ecNumber>
    </recommendedName>
</protein>
<accession>A0A7W8ZPF5</accession>
<keyword evidence="3 9" id="KW-0808">Transferase</keyword>
<dbReference type="InterPro" id="IPR001341">
    <property type="entry name" value="Asp_kinase"/>
</dbReference>
<dbReference type="Proteomes" id="UP000537204">
    <property type="component" value="Unassembled WGS sequence"/>
</dbReference>
<dbReference type="CDD" id="cd04243">
    <property type="entry name" value="AAK_AK-HSDH-like"/>
    <property type="match status" value="1"/>
</dbReference>